<sequence>MPITVTAGPTWSETVDTFFASTWAYRKEKAVEQQWKKTPFFFWMRERDRIEYISGYKRIEVPVEYGDNNTVRWISKGDTVPMTDAEIITLGYEEWKYVSASIIRWFQDDQQNRGKAALMKLADIKLGAAERTLVQEFERVLFADGTGSKEPNGLQNLVAAAPTTGTVHGLNRATYSWWRNQQVTATGSFGTYGISDMRTCLNNILQYADAEVKDIVILTNQTIFEYYEDECYDMKSLQNTMLADAGFNTLTFKGRPIMWSPFAPSGNMYFLHTGYLKFMCDESYWMDMTDWKQIPDQPNDRVSQIVCVFNMICTRPIVQLVLTGITA</sequence>
<reference evidence="1" key="1">
    <citation type="submission" date="2020-03" db="EMBL/GenBank/DDBJ databases">
        <title>The deep terrestrial virosphere.</title>
        <authorList>
            <person name="Holmfeldt K."/>
            <person name="Nilsson E."/>
            <person name="Simone D."/>
            <person name="Lopez-Fernandez M."/>
            <person name="Wu X."/>
            <person name="de Brujin I."/>
            <person name="Lundin D."/>
            <person name="Andersson A."/>
            <person name="Bertilsson S."/>
            <person name="Dopson M."/>
        </authorList>
    </citation>
    <scope>NUCLEOTIDE SEQUENCE</scope>
    <source>
        <strain evidence="1">MM415A00976</strain>
    </source>
</reference>
<evidence type="ECO:0000313" key="1">
    <source>
        <dbReference type="EMBL" id="QJA78869.1"/>
    </source>
</evidence>
<accession>A0A6M3KAJ2</accession>
<gene>
    <name evidence="1" type="ORF">MM415A00976_0013</name>
</gene>
<proteinExistence type="predicted"/>
<dbReference type="SUPFAM" id="SSF56563">
    <property type="entry name" value="Major capsid protein gp5"/>
    <property type="match status" value="1"/>
</dbReference>
<dbReference type="AlphaFoldDB" id="A0A6M3KAJ2"/>
<name>A0A6M3KAJ2_9ZZZZ</name>
<dbReference type="EMBL" id="MT142357">
    <property type="protein sequence ID" value="QJA78869.1"/>
    <property type="molecule type" value="Genomic_DNA"/>
</dbReference>
<protein>
    <submittedName>
        <fullName evidence="1">Putative capsid protein</fullName>
    </submittedName>
</protein>
<dbReference type="NCBIfam" id="NF033394">
    <property type="entry name" value="capsid_maj_Podo"/>
    <property type="match status" value="1"/>
</dbReference>
<organism evidence="1">
    <name type="scientific">viral metagenome</name>
    <dbReference type="NCBI Taxonomy" id="1070528"/>
    <lineage>
        <taxon>unclassified sequences</taxon>
        <taxon>metagenomes</taxon>
        <taxon>organismal metagenomes</taxon>
    </lineage>
</organism>
<dbReference type="InterPro" id="IPR049718">
    <property type="entry name" value="AKO59007-like"/>
</dbReference>